<reference evidence="8" key="1">
    <citation type="submission" date="2015-07" db="EMBL/GenBank/DDBJ databases">
        <title>Transcriptome Assembly of Anthurium amnicola.</title>
        <authorList>
            <person name="Suzuki J."/>
        </authorList>
    </citation>
    <scope>NUCLEOTIDE SEQUENCE</scope>
</reference>
<keyword evidence="4 5" id="KW-0238">DNA-binding</keyword>
<keyword evidence="4 5" id="KW-0371">Homeobox</keyword>
<dbReference type="PANTHER" id="PTHR45714">
    <property type="entry name" value="HOMEOBOX-LEUCINE ZIPPER PROTEIN HAT14"/>
    <property type="match status" value="1"/>
</dbReference>
<dbReference type="AlphaFoldDB" id="A0A1D1XFM4"/>
<feature type="non-terminal residue" evidence="8">
    <location>
        <position position="181"/>
    </location>
</feature>
<name>A0A1D1XFM4_9ARAE</name>
<organism evidence="8">
    <name type="scientific">Anthurium amnicola</name>
    <dbReference type="NCBI Taxonomy" id="1678845"/>
    <lineage>
        <taxon>Eukaryota</taxon>
        <taxon>Viridiplantae</taxon>
        <taxon>Streptophyta</taxon>
        <taxon>Embryophyta</taxon>
        <taxon>Tracheophyta</taxon>
        <taxon>Spermatophyta</taxon>
        <taxon>Magnoliopsida</taxon>
        <taxon>Liliopsida</taxon>
        <taxon>Araceae</taxon>
        <taxon>Pothoideae</taxon>
        <taxon>Potheae</taxon>
        <taxon>Anthurium</taxon>
    </lineage>
</organism>
<evidence type="ECO:0000256" key="6">
    <source>
        <dbReference type="SAM" id="MobiDB-lite"/>
    </source>
</evidence>
<dbReference type="InterPro" id="IPR050762">
    <property type="entry name" value="HD-ZIP_Homeobox_LZ_Class_II"/>
</dbReference>
<dbReference type="Pfam" id="PF00046">
    <property type="entry name" value="Homeodomain"/>
    <property type="match status" value="1"/>
</dbReference>
<sequence>MDLGLSIGAGEVRKRGDTAACGEAGVRRKGGHRQWSEEEGHPSLQLELKLSWPNGLGINHQPGSSGPPAAAATTSASTEGARVAANGPPKAAAAIADRENCDTGPSSSTSRSTAAGRVGWRCTDEDGGGGAGRKKLRLNKEQSCYLEESFKEHTTLNPKQKLAIAKKLNLRPRQGEVWFQN</sequence>
<keyword evidence="2" id="KW-0805">Transcription regulation</keyword>
<evidence type="ECO:0000259" key="7">
    <source>
        <dbReference type="PROSITE" id="PS50071"/>
    </source>
</evidence>
<protein>
    <submittedName>
        <fullName evidence="8">Homeobox-leucine zipper protein HOX11</fullName>
    </submittedName>
</protein>
<dbReference type="PANTHER" id="PTHR45714:SF39">
    <property type="entry name" value="HOMEOBOX-LEUCINE ZIPPER PROTEIN HAT14"/>
    <property type="match status" value="1"/>
</dbReference>
<accession>A0A1D1XFM4</accession>
<evidence type="ECO:0000256" key="1">
    <source>
        <dbReference type="ARBA" id="ARBA00004123"/>
    </source>
</evidence>
<dbReference type="EMBL" id="GDJX01026771">
    <property type="protein sequence ID" value="JAT41165.1"/>
    <property type="molecule type" value="Transcribed_RNA"/>
</dbReference>
<evidence type="ECO:0000256" key="4">
    <source>
        <dbReference type="PROSITE-ProRule" id="PRU00108"/>
    </source>
</evidence>
<evidence type="ECO:0000313" key="8">
    <source>
        <dbReference type="EMBL" id="JAT41165.1"/>
    </source>
</evidence>
<dbReference type="GO" id="GO:0005634">
    <property type="term" value="C:nucleus"/>
    <property type="evidence" value="ECO:0007669"/>
    <property type="project" value="UniProtKB-SubCell"/>
</dbReference>
<keyword evidence="4 5" id="KW-0539">Nucleus</keyword>
<feature type="compositionally biased region" description="Low complexity" evidence="6">
    <location>
        <begin position="62"/>
        <end position="95"/>
    </location>
</feature>
<feature type="compositionally biased region" description="Low complexity" evidence="6">
    <location>
        <begin position="104"/>
        <end position="117"/>
    </location>
</feature>
<keyword evidence="3" id="KW-0804">Transcription</keyword>
<feature type="region of interest" description="Disordered" evidence="6">
    <location>
        <begin position="1"/>
        <end position="134"/>
    </location>
</feature>
<dbReference type="PROSITE" id="PS50071">
    <property type="entry name" value="HOMEOBOX_2"/>
    <property type="match status" value="1"/>
</dbReference>
<dbReference type="InterPro" id="IPR009057">
    <property type="entry name" value="Homeodomain-like_sf"/>
</dbReference>
<dbReference type="CDD" id="cd00086">
    <property type="entry name" value="homeodomain"/>
    <property type="match status" value="1"/>
</dbReference>
<dbReference type="GO" id="GO:0003677">
    <property type="term" value="F:DNA binding"/>
    <property type="evidence" value="ECO:0007669"/>
    <property type="project" value="UniProtKB-UniRule"/>
</dbReference>
<evidence type="ECO:0000256" key="5">
    <source>
        <dbReference type="RuleBase" id="RU000682"/>
    </source>
</evidence>
<dbReference type="InterPro" id="IPR001356">
    <property type="entry name" value="HD"/>
</dbReference>
<evidence type="ECO:0000256" key="3">
    <source>
        <dbReference type="ARBA" id="ARBA00023163"/>
    </source>
</evidence>
<gene>
    <name evidence="8" type="primary">HOX11_4</name>
    <name evidence="8" type="ORF">g.37633</name>
</gene>
<feature type="domain" description="Homeobox" evidence="7">
    <location>
        <begin position="129"/>
        <end position="181"/>
    </location>
</feature>
<comment type="subcellular location">
    <subcellularLocation>
        <location evidence="1 4 5">Nucleus</location>
    </subcellularLocation>
</comment>
<proteinExistence type="predicted"/>
<dbReference type="Gene3D" id="1.10.10.60">
    <property type="entry name" value="Homeodomain-like"/>
    <property type="match status" value="1"/>
</dbReference>
<dbReference type="SUPFAM" id="SSF46689">
    <property type="entry name" value="Homeodomain-like"/>
    <property type="match status" value="1"/>
</dbReference>
<evidence type="ECO:0000256" key="2">
    <source>
        <dbReference type="ARBA" id="ARBA00023015"/>
    </source>
</evidence>